<keyword evidence="3" id="KW-1185">Reference proteome</keyword>
<dbReference type="EMBL" id="MVGT01000437">
    <property type="protein sequence ID" value="OVA18345.1"/>
    <property type="molecule type" value="Genomic_DNA"/>
</dbReference>
<accession>A0A200R6L4</accession>
<sequence length="91" mass="10476">MLVAKGLRPTRWVGVKEQVALFLIMVGHDTRVRHGAFEVIRSTETVHRHFHNVLRAILMLGPEVVKPARANFSPDMGNRHGWPMTYFKVFI</sequence>
<proteinExistence type="predicted"/>
<dbReference type="InParanoid" id="A0A200R6L4"/>
<evidence type="ECO:0000313" key="3">
    <source>
        <dbReference type="Proteomes" id="UP000195402"/>
    </source>
</evidence>
<evidence type="ECO:0000313" key="2">
    <source>
        <dbReference type="EMBL" id="OVA18345.1"/>
    </source>
</evidence>
<evidence type="ECO:0000259" key="1">
    <source>
        <dbReference type="Pfam" id="PF26138"/>
    </source>
</evidence>
<dbReference type="OrthoDB" id="1911287at2759"/>
<feature type="domain" description="DUF8040" evidence="1">
    <location>
        <begin position="5"/>
        <end position="58"/>
    </location>
</feature>
<dbReference type="InterPro" id="IPR058353">
    <property type="entry name" value="DUF8040"/>
</dbReference>
<reference evidence="2 3" key="1">
    <citation type="journal article" date="2017" name="Mol. Plant">
        <title>The Genome of Medicinal Plant Macleaya cordata Provides New Insights into Benzylisoquinoline Alkaloids Metabolism.</title>
        <authorList>
            <person name="Liu X."/>
            <person name="Liu Y."/>
            <person name="Huang P."/>
            <person name="Ma Y."/>
            <person name="Qing Z."/>
            <person name="Tang Q."/>
            <person name="Cao H."/>
            <person name="Cheng P."/>
            <person name="Zheng Y."/>
            <person name="Yuan Z."/>
            <person name="Zhou Y."/>
            <person name="Liu J."/>
            <person name="Tang Z."/>
            <person name="Zhuo Y."/>
            <person name="Zhang Y."/>
            <person name="Yu L."/>
            <person name="Huang J."/>
            <person name="Yang P."/>
            <person name="Peng Q."/>
            <person name="Zhang J."/>
            <person name="Jiang W."/>
            <person name="Zhang Z."/>
            <person name="Lin K."/>
            <person name="Ro D.K."/>
            <person name="Chen X."/>
            <person name="Xiong X."/>
            <person name="Shang Y."/>
            <person name="Huang S."/>
            <person name="Zeng J."/>
        </authorList>
    </citation>
    <scope>NUCLEOTIDE SEQUENCE [LARGE SCALE GENOMIC DNA]</scope>
    <source>
        <strain evidence="3">cv. BLH2017</strain>
        <tissue evidence="2">Root</tissue>
    </source>
</reference>
<comment type="caution">
    <text evidence="2">The sequence shown here is derived from an EMBL/GenBank/DDBJ whole genome shotgun (WGS) entry which is preliminary data.</text>
</comment>
<gene>
    <name evidence="2" type="ORF">BVC80_1835g784</name>
</gene>
<protein>
    <recommendedName>
        <fullName evidence="1">DUF8040 domain-containing protein</fullName>
    </recommendedName>
</protein>
<dbReference type="AlphaFoldDB" id="A0A200R6L4"/>
<dbReference type="Pfam" id="PF26138">
    <property type="entry name" value="DUF8040"/>
    <property type="match status" value="1"/>
</dbReference>
<organism evidence="2 3">
    <name type="scientific">Macleaya cordata</name>
    <name type="common">Five-seeded plume-poppy</name>
    <name type="synonym">Bocconia cordata</name>
    <dbReference type="NCBI Taxonomy" id="56857"/>
    <lineage>
        <taxon>Eukaryota</taxon>
        <taxon>Viridiplantae</taxon>
        <taxon>Streptophyta</taxon>
        <taxon>Embryophyta</taxon>
        <taxon>Tracheophyta</taxon>
        <taxon>Spermatophyta</taxon>
        <taxon>Magnoliopsida</taxon>
        <taxon>Ranunculales</taxon>
        <taxon>Papaveraceae</taxon>
        <taxon>Papaveroideae</taxon>
        <taxon>Macleaya</taxon>
    </lineage>
</organism>
<name>A0A200R6L4_MACCD</name>
<dbReference type="Proteomes" id="UP000195402">
    <property type="component" value="Unassembled WGS sequence"/>
</dbReference>